<evidence type="ECO:0000256" key="7">
    <source>
        <dbReference type="ARBA" id="ARBA00022801"/>
    </source>
</evidence>
<feature type="domain" description="USP" evidence="10">
    <location>
        <begin position="1544"/>
        <end position="1911"/>
    </location>
</feature>
<feature type="compositionally biased region" description="Low complexity" evidence="9">
    <location>
        <begin position="990"/>
        <end position="1002"/>
    </location>
</feature>
<keyword evidence="11" id="KW-1185">Reference proteome</keyword>
<keyword evidence="5" id="KW-0645">Protease</keyword>
<keyword evidence="7 12" id="KW-0378">Hydrolase</keyword>
<dbReference type="InterPro" id="IPR050164">
    <property type="entry name" value="Peptidase_C19"/>
</dbReference>
<reference evidence="12" key="1">
    <citation type="submission" date="2025-08" db="UniProtKB">
        <authorList>
            <consortium name="RefSeq"/>
        </authorList>
    </citation>
    <scope>IDENTIFICATION</scope>
    <source>
        <tissue evidence="12">Whole larvae</tissue>
    </source>
</reference>
<feature type="region of interest" description="Disordered" evidence="9">
    <location>
        <begin position="219"/>
        <end position="266"/>
    </location>
</feature>
<dbReference type="InterPro" id="IPR021905">
    <property type="entry name" value="DUF3517"/>
</dbReference>
<dbReference type="GO" id="GO:0006508">
    <property type="term" value="P:proteolysis"/>
    <property type="evidence" value="ECO:0007669"/>
    <property type="project" value="UniProtKB-KW"/>
</dbReference>
<dbReference type="SUPFAM" id="SSF48371">
    <property type="entry name" value="ARM repeat"/>
    <property type="match status" value="1"/>
</dbReference>
<dbReference type="PROSITE" id="PS00972">
    <property type="entry name" value="USP_1"/>
    <property type="match status" value="1"/>
</dbReference>
<dbReference type="Pfam" id="PF00443">
    <property type="entry name" value="UCH"/>
    <property type="match status" value="1"/>
</dbReference>
<evidence type="ECO:0000256" key="9">
    <source>
        <dbReference type="SAM" id="MobiDB-lite"/>
    </source>
</evidence>
<protein>
    <recommendedName>
        <fullName evidence="3">ubiquitinyl hydrolase 1</fullName>
        <ecNumber evidence="3">3.4.19.12</ecNumber>
    </recommendedName>
</protein>
<comment type="similarity">
    <text evidence="2">Belongs to the peptidase C19 family.</text>
</comment>
<keyword evidence="8" id="KW-0788">Thiol protease</keyword>
<dbReference type="InterPro" id="IPR016024">
    <property type="entry name" value="ARM-type_fold"/>
</dbReference>
<feature type="compositionally biased region" description="Acidic residues" evidence="9">
    <location>
        <begin position="2441"/>
        <end position="2450"/>
    </location>
</feature>
<feature type="region of interest" description="Disordered" evidence="9">
    <location>
        <begin position="2400"/>
        <end position="2420"/>
    </location>
</feature>
<dbReference type="GO" id="GO:0016579">
    <property type="term" value="P:protein deubiquitination"/>
    <property type="evidence" value="ECO:0007669"/>
    <property type="project" value="InterPro"/>
</dbReference>
<feature type="compositionally biased region" description="Low complexity" evidence="9">
    <location>
        <begin position="242"/>
        <end position="255"/>
    </location>
</feature>
<dbReference type="InterPro" id="IPR055176">
    <property type="entry name" value="UBP24/USP9X/USP9Y_UBL"/>
</dbReference>
<evidence type="ECO:0000256" key="4">
    <source>
        <dbReference type="ARBA" id="ARBA00022553"/>
    </source>
</evidence>
<dbReference type="PANTHER" id="PTHR24006">
    <property type="entry name" value="UBIQUITIN CARBOXYL-TERMINAL HYDROLASE"/>
    <property type="match status" value="1"/>
</dbReference>
<dbReference type="GO" id="GO:0004843">
    <property type="term" value="F:cysteine-type deubiquitinase activity"/>
    <property type="evidence" value="ECO:0007669"/>
    <property type="project" value="UniProtKB-EC"/>
</dbReference>
<feature type="compositionally biased region" description="Low complexity" evidence="9">
    <location>
        <begin position="2492"/>
        <end position="2512"/>
    </location>
</feature>
<feature type="compositionally biased region" description="Basic and acidic residues" evidence="9">
    <location>
        <begin position="219"/>
        <end position="237"/>
    </location>
</feature>
<dbReference type="InterPro" id="IPR018200">
    <property type="entry name" value="USP_CS"/>
</dbReference>
<dbReference type="GO" id="GO:0016477">
    <property type="term" value="P:cell migration"/>
    <property type="evidence" value="ECO:0007669"/>
    <property type="project" value="TreeGrafter"/>
</dbReference>
<dbReference type="EC" id="3.4.19.12" evidence="3"/>
<dbReference type="Pfam" id="PF25010">
    <property type="entry name" value="ARM_UBP24_USP9X-Y"/>
    <property type="match status" value="1"/>
</dbReference>
<dbReference type="RefSeq" id="XP_026764455.2">
    <property type="nucleotide sequence ID" value="XM_026908654.3"/>
</dbReference>
<evidence type="ECO:0000256" key="2">
    <source>
        <dbReference type="ARBA" id="ARBA00009085"/>
    </source>
</evidence>
<gene>
    <name evidence="12" type="primary">LOC113522826</name>
</gene>
<organism evidence="11 12">
    <name type="scientific">Galleria mellonella</name>
    <name type="common">Greater wax moth</name>
    <dbReference type="NCBI Taxonomy" id="7137"/>
    <lineage>
        <taxon>Eukaryota</taxon>
        <taxon>Metazoa</taxon>
        <taxon>Ecdysozoa</taxon>
        <taxon>Arthropoda</taxon>
        <taxon>Hexapoda</taxon>
        <taxon>Insecta</taxon>
        <taxon>Pterygota</taxon>
        <taxon>Neoptera</taxon>
        <taxon>Endopterygota</taxon>
        <taxon>Lepidoptera</taxon>
        <taxon>Glossata</taxon>
        <taxon>Ditrysia</taxon>
        <taxon>Pyraloidea</taxon>
        <taxon>Pyralidae</taxon>
        <taxon>Galleriinae</taxon>
        <taxon>Galleria</taxon>
    </lineage>
</organism>
<feature type="compositionally biased region" description="Polar residues" evidence="9">
    <location>
        <begin position="2404"/>
        <end position="2420"/>
    </location>
</feature>
<evidence type="ECO:0000313" key="11">
    <source>
        <dbReference type="Proteomes" id="UP001652740"/>
    </source>
</evidence>
<evidence type="ECO:0000259" key="10">
    <source>
        <dbReference type="PROSITE" id="PS50235"/>
    </source>
</evidence>
<dbReference type="CDD" id="cd02659">
    <property type="entry name" value="peptidase_C19C"/>
    <property type="match status" value="1"/>
</dbReference>
<proteinExistence type="inferred from homology"/>
<dbReference type="Gene3D" id="3.90.70.10">
    <property type="entry name" value="Cysteine proteinases"/>
    <property type="match status" value="1"/>
</dbReference>
<evidence type="ECO:0000256" key="5">
    <source>
        <dbReference type="ARBA" id="ARBA00022670"/>
    </source>
</evidence>
<dbReference type="GeneID" id="113522826"/>
<dbReference type="PANTHER" id="PTHR24006:SF925">
    <property type="entry name" value="UBIQUITINYL HYDROLASE 1"/>
    <property type="match status" value="1"/>
</dbReference>
<evidence type="ECO:0000256" key="8">
    <source>
        <dbReference type="ARBA" id="ARBA00022807"/>
    </source>
</evidence>
<comment type="catalytic activity">
    <reaction evidence="1">
        <text>Thiol-dependent hydrolysis of ester, thioester, amide, peptide and isopeptide bonds formed by the C-terminal Gly of ubiquitin (a 76-residue protein attached to proteins as an intracellular targeting signal).</text>
        <dbReference type="EC" id="3.4.19.12"/>
    </reaction>
</comment>
<name>A0A6J1X431_GALME</name>
<evidence type="ECO:0000256" key="3">
    <source>
        <dbReference type="ARBA" id="ARBA00012759"/>
    </source>
</evidence>
<feature type="compositionally biased region" description="Polar residues" evidence="9">
    <location>
        <begin position="256"/>
        <end position="266"/>
    </location>
</feature>
<dbReference type="PROSITE" id="PS50235">
    <property type="entry name" value="USP_3"/>
    <property type="match status" value="1"/>
</dbReference>
<dbReference type="SUPFAM" id="SSF54001">
    <property type="entry name" value="Cysteine proteinases"/>
    <property type="match status" value="1"/>
</dbReference>
<feature type="compositionally biased region" description="Acidic residues" evidence="9">
    <location>
        <begin position="2462"/>
        <end position="2477"/>
    </location>
</feature>
<keyword evidence="4" id="KW-0597">Phosphoprotein</keyword>
<keyword evidence="6" id="KW-0833">Ubl conjugation pathway</keyword>
<sequence length="2533" mass="284662">MTISMKEQEQMPGEMVFPEAKLKALEEKISHSRWVVPVLPEQELEALLNAATELATKGEDINHVACQRFYNDALTISFTKILTDDAVSSWKNNIQQCVRSNCEKLVKLCTMKLDDPRFLHLLSMAFNPNNKFHTFNASRTCEGLSVTTNSTSIGQGSTQELEVFAKSQDHRTPRGWLVHLINVFGQAGGFIKLRERFEIIMGFHKPDLTSSINSEEKITTEVTEKEIDETKVNKLDNNEQPSMISESSDLSTSSSHNEQPSSLEQSLTGETRVAAVWQLLRPLGLCHDLLTPHTVTTYLLPVLECIPTLLESLTDEELKREARGSENKTDTVSCLIRACKYVSAKTPHPHSLLKSLEMFRLKMILRLLQMSSFNGKMSALNEINQLISTISQQPKPEWLTPAVMTNWIRENKVVDIVLRDSLHQPQYVDRLEKMLRFMIKENSLTRDDLDAIWKAQHGKHEAIVKNLHDLLAKLAWDFTPDQLDHLFDCFKASWATSSKKQSDKLLEVIRRLAEDDKDGVMANKVLILFWNLAHSDEVCTEIMDVALANLIKILDYSCSQDRDAQKTLWLDKCVEELKTNEKWVLPALKVMREICCLYEAGGGTGVRPHVTRQELIDRLQTQHSLVILVTDSLTHYMDGVRNKLAEEKEIDWENWLPDGRYPHSAQVHERLSFLRFLLKDGQLWLCAEQAKQIWVCLAERPAHLGDREACFRWFSKLMGDEPDLDPNINLHFFRRNIMTLPPNLLTHAGIKCFERFFKAVNSKEGKLKTKRRSFLINDADLIGLDYLWRVITDCSDEISARGIELLREVCTCVGPALSAALHHEDFLTHCCARTQRMQKDMELHADPTESCTRMCRVIRAIQEYVNECDRRFSADRQILPMYRSGRGRQCTIIVRFNFQTGQRQIEDIELISHSNETLHSLRSAIQRRLKCAPDSNIKLYVNKLELYVNGELLDSSHDRKILAQIPLRDKTVIVAKVYDGPVCGSGGCGSSNESSSDSSTSSPPLPPTPEHALPGVLFAQGSWYLPFILELEHVGITKGHIQLTEAAHLLSQICPAHKQTVEKLTEALLCRDDSKLRALLYDPTPPTVAYNIQVLYSMIMSSNDTRLDRSRSYQVACVKKAPLLVQCLSDKEFLQGAAPHTRRVGYLALVRLAKLALYTLGHLFEILAPDGSDSTIDKEFRMDVTILREALQTVPNHSCELIVKALAEKLANTLGEQVVTSGEDSESVSTLVWWRIPTAATVRALYALAYRVAQPPVPIASSTPCAPPDAMLHPDDVTLVRECMEVVTICMALGGLHLKTLLQESWWQDTALYLMIDCPNPQVRVSCAEQLLAACAWGGGGGARDALAALAALAASARLQRHAAHAMQFLQLLCRLVALAGPTERTLHDLVFEVAWLRAVRKNPETLDDTLLEGHLNLTKELFNHVPAQIKYQYGAHPDHKDSGLIKEVTTEFLWPYSWAWCRGGMSAEGGEGEEGEPAAPLCRTPGAAAAATDLLLSLVHGCVPNMAALANLLEQMFYSEKSMPLSEWEYMPCVGPRPMAGLVGLKNAGATCYMNSVLQQLYCVRAVRDALLAVEGAATDLNEDFSGESQHHNIVENNIENNSDYNITILKQVQAIFAHLHYSKLQYYVPRGLWAHFRLQGEPVNLREQQDAVEFFMSLVESLDEALKSLGQEQLMAKTMGGTYSDQKICKGCPHRYCKEEPFSVVSLDIRNMSRLQESLEAYVRGELLEGADAYHCDKCNKKVVTVKRLCLNKLPPVLVIQLKRFEYDFEKVCAIKFNDYFEFPRELDVEPYTAWGLARAEGDATLWDGTGAAPETHYRLSGIVVHSGQASGGHYYSYVLLRDNGSETGRWVKLDDGDVTECAMHDDEEMKAQCFGGEYMGEVFDQMLKRVYKRQKRWWNAYMLFYTRIDTIETENLEQTMKNMTLKDSAIPRPIWLSVHRSNIAFSHNQDQFSLEHFNFMKKLCYMRFQMVPGSQSAVWSPEQEEMSMLAVQLATKFLFQVGFRTKKALRGPAADWHDILCQHLRCSQSVRAWFATDLFRHSHRLCDYLLSCPSAEVRIVFMKIIVFLADFSIQDPPVSSGYGAWCSREEATSLSDQVLCCARALATPPTPVASHGTHSASDAIHHRHLPLLFNLFHTYAMLGLSEKHQLLRLKILEIVLTVCMDDSSSSLGKYQYPESAKIHQVVSVLARCCDVSARCHSANAPDGALPLPNPYADPPAPAPAPANNLARPTLSPVAADVLYNKTGAYMKKLTEDCCGCEEGIRLLQFLCWEHAGWSRIALAELLWQMAYAYCHELRRHADALAALLLMEDSWQHHRIHNVIKGVSEERPGLLETASRARVHYQKRAYACVKLVVGVMTRVPAAVRAVHAQPDARRRWRQLLVWLQEELDRKYGPGSYGSYGTWSPPGTSNETSSGYFLERSNSARKTLEKAYQLCPEEEDEEEDTRETTEGSASGEAGDDSGDDDDAVDEDEPPARRLQLAPPTPAAAPASAATTVPTPSVAHTATTNPGGVPASSPVHPTQTAPRDP</sequence>
<dbReference type="Proteomes" id="UP001652740">
    <property type="component" value="Unplaced"/>
</dbReference>
<dbReference type="GO" id="GO:0005634">
    <property type="term" value="C:nucleus"/>
    <property type="evidence" value="ECO:0007669"/>
    <property type="project" value="TreeGrafter"/>
</dbReference>
<feature type="region of interest" description="Disordered" evidence="9">
    <location>
        <begin position="988"/>
        <end position="1008"/>
    </location>
</feature>
<dbReference type="InterPro" id="IPR038765">
    <property type="entry name" value="Papain-like_cys_pep_sf"/>
</dbReference>
<dbReference type="InterPro" id="IPR001394">
    <property type="entry name" value="Peptidase_C19_UCH"/>
</dbReference>
<evidence type="ECO:0000256" key="1">
    <source>
        <dbReference type="ARBA" id="ARBA00000707"/>
    </source>
</evidence>
<dbReference type="Pfam" id="PF12030">
    <property type="entry name" value="DUF3517"/>
    <property type="match status" value="1"/>
</dbReference>
<feature type="region of interest" description="Disordered" evidence="9">
    <location>
        <begin position="2439"/>
        <end position="2533"/>
    </location>
</feature>
<accession>A0A6J1X431</accession>
<dbReference type="PROSITE" id="PS00973">
    <property type="entry name" value="USP_2"/>
    <property type="match status" value="1"/>
</dbReference>
<dbReference type="Pfam" id="PF22900">
    <property type="entry name" value="UCH_UBL1"/>
    <property type="match status" value="1"/>
</dbReference>
<dbReference type="GO" id="GO:0005829">
    <property type="term" value="C:cytosol"/>
    <property type="evidence" value="ECO:0007669"/>
    <property type="project" value="TreeGrafter"/>
</dbReference>
<dbReference type="InterPro" id="IPR028889">
    <property type="entry name" value="USP"/>
</dbReference>
<evidence type="ECO:0000313" key="12">
    <source>
        <dbReference type="RefSeq" id="XP_026764455.2"/>
    </source>
</evidence>
<feature type="compositionally biased region" description="Polar residues" evidence="9">
    <location>
        <begin position="2523"/>
        <end position="2533"/>
    </location>
</feature>
<evidence type="ECO:0000256" key="6">
    <source>
        <dbReference type="ARBA" id="ARBA00022786"/>
    </source>
</evidence>
<dbReference type="InterPro" id="IPR056850">
    <property type="entry name" value="ARM_UBP34_24_USP9X_Y"/>
</dbReference>
<dbReference type="KEGG" id="gmw:113522826"/>